<dbReference type="EMBL" id="LAZR01030361">
    <property type="protein sequence ID" value="KKL56835.1"/>
    <property type="molecule type" value="Genomic_DNA"/>
</dbReference>
<evidence type="ECO:0000313" key="1">
    <source>
        <dbReference type="EMBL" id="KKL56835.1"/>
    </source>
</evidence>
<dbReference type="InterPro" id="IPR006944">
    <property type="entry name" value="Phage/GTA_portal"/>
</dbReference>
<name>A0A0F9FHX2_9ZZZZ</name>
<dbReference type="AlphaFoldDB" id="A0A0F9FHX2"/>
<feature type="non-terminal residue" evidence="1">
    <location>
        <position position="188"/>
    </location>
</feature>
<protein>
    <recommendedName>
        <fullName evidence="2">Phage portal protein</fullName>
    </recommendedName>
</protein>
<proteinExistence type="predicted"/>
<gene>
    <name evidence="1" type="ORF">LCGC14_2241460</name>
</gene>
<evidence type="ECO:0008006" key="2">
    <source>
        <dbReference type="Google" id="ProtNLM"/>
    </source>
</evidence>
<reference evidence="1" key="1">
    <citation type="journal article" date="2015" name="Nature">
        <title>Complex archaea that bridge the gap between prokaryotes and eukaryotes.</title>
        <authorList>
            <person name="Spang A."/>
            <person name="Saw J.H."/>
            <person name="Jorgensen S.L."/>
            <person name="Zaremba-Niedzwiedzka K."/>
            <person name="Martijn J."/>
            <person name="Lind A.E."/>
            <person name="van Eijk R."/>
            <person name="Schleper C."/>
            <person name="Guy L."/>
            <person name="Ettema T.J."/>
        </authorList>
    </citation>
    <scope>NUCLEOTIDE SEQUENCE</scope>
</reference>
<accession>A0A0F9FHX2</accession>
<comment type="caution">
    <text evidence="1">The sequence shown here is derived from an EMBL/GenBank/DDBJ whole genome shotgun (WGS) entry which is preliminary data.</text>
</comment>
<sequence length="188" mass="20796">MRSFLRTALQNKAPAYVARGAGAVSGLLATNNATGQMVAYGAIGTLFAIVNRLANSTAAVEWKLYRKALRPDDERTEILSHPALALWNKPNLFYSQTDFIETFQQHIDLVGESFWILARSNIGFGPPLELWPIRPDRMSPVPDPTEFLKGYVYHGPDGDKVPLAVTDVVQLKMPNPLDPYRGMGPVQS</sequence>
<organism evidence="1">
    <name type="scientific">marine sediment metagenome</name>
    <dbReference type="NCBI Taxonomy" id="412755"/>
    <lineage>
        <taxon>unclassified sequences</taxon>
        <taxon>metagenomes</taxon>
        <taxon>ecological metagenomes</taxon>
    </lineage>
</organism>
<dbReference type="Pfam" id="PF04860">
    <property type="entry name" value="Phage_portal"/>
    <property type="match status" value="1"/>
</dbReference>